<dbReference type="EMBL" id="ML978448">
    <property type="protein sequence ID" value="KAF2022765.1"/>
    <property type="molecule type" value="Genomic_DNA"/>
</dbReference>
<dbReference type="PROSITE" id="PS00455">
    <property type="entry name" value="AMP_BINDING"/>
    <property type="match status" value="1"/>
</dbReference>
<proteinExistence type="predicted"/>
<evidence type="ECO:0000313" key="2">
    <source>
        <dbReference type="EMBL" id="KAF2022765.1"/>
    </source>
</evidence>
<accession>A0A9P4GVJ0</accession>
<dbReference type="NCBIfam" id="TIGR01217">
    <property type="entry name" value="ac_ac_CoA_syn"/>
    <property type="match status" value="1"/>
</dbReference>
<dbReference type="Gene3D" id="3.30.300.30">
    <property type="match status" value="1"/>
</dbReference>
<keyword evidence="3" id="KW-1185">Reference proteome</keyword>
<protein>
    <submittedName>
        <fullName evidence="2">Acetyl-CoA synthetase-like protein</fullName>
    </submittedName>
</protein>
<dbReference type="GO" id="GO:0030729">
    <property type="term" value="F:acetoacetate-CoA ligase activity"/>
    <property type="evidence" value="ECO:0007669"/>
    <property type="project" value="InterPro"/>
</dbReference>
<dbReference type="PANTHER" id="PTHR42921">
    <property type="entry name" value="ACETOACETYL-COA SYNTHETASE"/>
    <property type="match status" value="1"/>
</dbReference>
<dbReference type="PANTHER" id="PTHR42921:SF4">
    <property type="entry name" value="ACETOACETYL-COA SYNTHASE (AFU_ORTHOLOGUE AFUA_8G04770)"/>
    <property type="match status" value="1"/>
</dbReference>
<comment type="caution">
    <text evidence="2">The sequence shown here is derived from an EMBL/GenBank/DDBJ whole genome shotgun (WGS) entry which is preliminary data.</text>
</comment>
<organism evidence="2 3">
    <name type="scientific">Setomelanomma holmii</name>
    <dbReference type="NCBI Taxonomy" id="210430"/>
    <lineage>
        <taxon>Eukaryota</taxon>
        <taxon>Fungi</taxon>
        <taxon>Dikarya</taxon>
        <taxon>Ascomycota</taxon>
        <taxon>Pezizomycotina</taxon>
        <taxon>Dothideomycetes</taxon>
        <taxon>Pleosporomycetidae</taxon>
        <taxon>Pleosporales</taxon>
        <taxon>Pleosporineae</taxon>
        <taxon>Phaeosphaeriaceae</taxon>
        <taxon>Setomelanomma</taxon>
    </lineage>
</organism>
<dbReference type="InterPro" id="IPR005914">
    <property type="entry name" value="Acac_CoA_synth"/>
</dbReference>
<gene>
    <name evidence="2" type="ORF">EK21DRAFT_82458</name>
</gene>
<dbReference type="InterPro" id="IPR020845">
    <property type="entry name" value="AMP-binding_CS"/>
</dbReference>
<dbReference type="Gene3D" id="3.40.50.12780">
    <property type="entry name" value="N-terminal domain of ligase-like"/>
    <property type="match status" value="1"/>
</dbReference>
<sequence length="642" mass="71361">MWIASGLIHEGSFSKAVDTSIPMDELPHWFQGTHLNFAENILYSAAPGDPSTRTNEHKEDSKIALTEIREGNTEVRHLSWGDLRKRVALLANAFRSKGLKKGDRVAVVASTSFDTFVCLMAITSIGGLFSSSSTDMGTKGILERLLQIKPAFVFVDDWTVYNGKTIDLRPKIKEIVEGMRDVSEFKGIVTQPRFPGKAASVEGLARTGTLNNFLEAANGNAEVRFERVAFRDPFLIVYSSGTTGVPKCIVHSVGGVLISVTKEGYMHKELKPDSVKLQYTTTGWIMYLVSVQCCLFGSRSILYDGSPFQPDPQTFLSILQEQKVTDFGTSPRFLHELQKRELVPKSLFDLSSLRSVTTTGMVLSESQFDWFYDIGFPSSVHLRNISGGTDLAGCFGLENPLEPVYVGGCQGPCLGTKLEVYDSLIETGPGASVPHGEPGELVATASFPNQPVLFWGDDTGERYQNAYYTRFPHVWTHGDFIQIHPITGQIVFLGRADGVLNPSGVRFGSSDIYSVVETHFPEIADSICVGQRRPHDNDESVMLFLKMNEGHNFTHFLVDRVKAKIGEERSRRHVPRYVFQTWDIPTTVNLKKVELPVKQIVSGRIIKPSGTLANPESLKFYEQFARVEEVLEKQKSSIKSKL</sequence>
<evidence type="ECO:0000313" key="3">
    <source>
        <dbReference type="Proteomes" id="UP000799777"/>
    </source>
</evidence>
<evidence type="ECO:0000259" key="1">
    <source>
        <dbReference type="Pfam" id="PF00501"/>
    </source>
</evidence>
<name>A0A9P4GVJ0_9PLEO</name>
<dbReference type="InterPro" id="IPR000873">
    <property type="entry name" value="AMP-dep_synth/lig_dom"/>
</dbReference>
<dbReference type="GO" id="GO:0006629">
    <property type="term" value="P:lipid metabolic process"/>
    <property type="evidence" value="ECO:0007669"/>
    <property type="project" value="InterPro"/>
</dbReference>
<dbReference type="Proteomes" id="UP000799777">
    <property type="component" value="Unassembled WGS sequence"/>
</dbReference>
<dbReference type="AlphaFoldDB" id="A0A9P4GVJ0"/>
<dbReference type="InterPro" id="IPR042099">
    <property type="entry name" value="ANL_N_sf"/>
</dbReference>
<reference evidence="2" key="1">
    <citation type="journal article" date="2020" name="Stud. Mycol.">
        <title>101 Dothideomycetes genomes: a test case for predicting lifestyles and emergence of pathogens.</title>
        <authorList>
            <person name="Haridas S."/>
            <person name="Albert R."/>
            <person name="Binder M."/>
            <person name="Bloem J."/>
            <person name="Labutti K."/>
            <person name="Salamov A."/>
            <person name="Andreopoulos B."/>
            <person name="Baker S."/>
            <person name="Barry K."/>
            <person name="Bills G."/>
            <person name="Bluhm B."/>
            <person name="Cannon C."/>
            <person name="Castanera R."/>
            <person name="Culley D."/>
            <person name="Daum C."/>
            <person name="Ezra D."/>
            <person name="Gonzalez J."/>
            <person name="Henrissat B."/>
            <person name="Kuo A."/>
            <person name="Liang C."/>
            <person name="Lipzen A."/>
            <person name="Lutzoni F."/>
            <person name="Magnuson J."/>
            <person name="Mondo S."/>
            <person name="Nolan M."/>
            <person name="Ohm R."/>
            <person name="Pangilinan J."/>
            <person name="Park H.-J."/>
            <person name="Ramirez L."/>
            <person name="Alfaro M."/>
            <person name="Sun H."/>
            <person name="Tritt A."/>
            <person name="Yoshinaga Y."/>
            <person name="Zwiers L.-H."/>
            <person name="Turgeon B."/>
            <person name="Goodwin S."/>
            <person name="Spatafora J."/>
            <person name="Crous P."/>
            <person name="Grigoriev I."/>
        </authorList>
    </citation>
    <scope>NUCLEOTIDE SEQUENCE</scope>
    <source>
        <strain evidence="2">CBS 110217</strain>
    </source>
</reference>
<feature type="domain" description="AMP-dependent synthetase/ligase" evidence="1">
    <location>
        <begin position="61"/>
        <end position="442"/>
    </location>
</feature>
<dbReference type="OrthoDB" id="10253869at2759"/>
<dbReference type="InterPro" id="IPR045851">
    <property type="entry name" value="AMP-bd_C_sf"/>
</dbReference>
<dbReference type="SUPFAM" id="SSF56801">
    <property type="entry name" value="Acetyl-CoA synthetase-like"/>
    <property type="match status" value="1"/>
</dbReference>
<dbReference type="Pfam" id="PF00501">
    <property type="entry name" value="AMP-binding"/>
    <property type="match status" value="1"/>
</dbReference>